<dbReference type="PANTHER" id="PTHR19328">
    <property type="entry name" value="HEDGEHOG-INTERACTING PROTEIN"/>
    <property type="match status" value="1"/>
</dbReference>
<proteinExistence type="predicted"/>
<dbReference type="InterPro" id="IPR011042">
    <property type="entry name" value="6-blade_b-propeller_TolB-like"/>
</dbReference>
<dbReference type="PANTHER" id="PTHR19328:SF75">
    <property type="entry name" value="ALDOSE SUGAR DEHYDROGENASE YLII"/>
    <property type="match status" value="1"/>
</dbReference>
<evidence type="ECO:0000313" key="2">
    <source>
        <dbReference type="EMBL" id="CAB4607897.1"/>
    </source>
</evidence>
<name>A0A6J6H2G4_9ZZZZ</name>
<sequence length="300" mass="32341">MTAAKGERGLLGLAFSKGFAYVNYTNKSGDTVIAEYALTKTGEFNAKSRRELLVIKQPYSNHNGGAIVTGPDNMLYIGTGDGGSGGDPDRTAQNLKSMLGKILRIDPTATSQKPYQIPKDNPYVGVSGALPEIWSIGLRNPWRISFDDLNNLWIADVGQDKWEEINVATVTRSASGTVSTAGRKSNFGWSAFEGSYKFNADQSAPMALKPIYEYKHGDDGCSVSGGVRVSANNPLTALRGWYLFSDYCSGAVTGLKLNGTTLLGREKLVEKLGNVVAVQQTSNGIYVLSMNRNIYAITAK</sequence>
<dbReference type="SUPFAM" id="SSF50952">
    <property type="entry name" value="Soluble quinoprotein glucose dehydrogenase"/>
    <property type="match status" value="1"/>
</dbReference>
<dbReference type="InterPro" id="IPR011041">
    <property type="entry name" value="Quinoprot_gluc/sorb_DH_b-prop"/>
</dbReference>
<dbReference type="InterPro" id="IPR012938">
    <property type="entry name" value="Glc/Sorbosone_DH"/>
</dbReference>
<feature type="domain" description="Glucose/Sorbosone dehydrogenase" evidence="1">
    <location>
        <begin position="3"/>
        <end position="291"/>
    </location>
</feature>
<gene>
    <name evidence="2" type="ORF">UFOPK1826_01089</name>
</gene>
<organism evidence="2">
    <name type="scientific">freshwater metagenome</name>
    <dbReference type="NCBI Taxonomy" id="449393"/>
    <lineage>
        <taxon>unclassified sequences</taxon>
        <taxon>metagenomes</taxon>
        <taxon>ecological metagenomes</taxon>
    </lineage>
</organism>
<protein>
    <submittedName>
        <fullName evidence="2">Unannotated protein</fullName>
    </submittedName>
</protein>
<dbReference type="Pfam" id="PF07995">
    <property type="entry name" value="GSDH"/>
    <property type="match status" value="1"/>
</dbReference>
<evidence type="ECO:0000259" key="1">
    <source>
        <dbReference type="Pfam" id="PF07995"/>
    </source>
</evidence>
<dbReference type="EMBL" id="CAEZUN010000142">
    <property type="protein sequence ID" value="CAB4607897.1"/>
    <property type="molecule type" value="Genomic_DNA"/>
</dbReference>
<dbReference type="AlphaFoldDB" id="A0A6J6H2G4"/>
<accession>A0A6J6H2G4</accession>
<reference evidence="2" key="1">
    <citation type="submission" date="2020-05" db="EMBL/GenBank/DDBJ databases">
        <authorList>
            <person name="Chiriac C."/>
            <person name="Salcher M."/>
            <person name="Ghai R."/>
            <person name="Kavagutti S V."/>
        </authorList>
    </citation>
    <scope>NUCLEOTIDE SEQUENCE</scope>
</reference>
<dbReference type="Gene3D" id="2.120.10.30">
    <property type="entry name" value="TolB, C-terminal domain"/>
    <property type="match status" value="1"/>
</dbReference>